<organism evidence="2 3">
    <name type="scientific">Rhododendron griersonianum</name>
    <dbReference type="NCBI Taxonomy" id="479676"/>
    <lineage>
        <taxon>Eukaryota</taxon>
        <taxon>Viridiplantae</taxon>
        <taxon>Streptophyta</taxon>
        <taxon>Embryophyta</taxon>
        <taxon>Tracheophyta</taxon>
        <taxon>Spermatophyta</taxon>
        <taxon>Magnoliopsida</taxon>
        <taxon>eudicotyledons</taxon>
        <taxon>Gunneridae</taxon>
        <taxon>Pentapetalae</taxon>
        <taxon>asterids</taxon>
        <taxon>Ericales</taxon>
        <taxon>Ericaceae</taxon>
        <taxon>Ericoideae</taxon>
        <taxon>Rhodoreae</taxon>
        <taxon>Rhododendron</taxon>
    </lineage>
</organism>
<reference evidence="2" key="1">
    <citation type="submission" date="2020-08" db="EMBL/GenBank/DDBJ databases">
        <title>Plant Genome Project.</title>
        <authorList>
            <person name="Zhang R.-G."/>
        </authorList>
    </citation>
    <scope>NUCLEOTIDE SEQUENCE</scope>
    <source>
        <strain evidence="2">WSP0</strain>
        <tissue evidence="2">Leaf</tissue>
    </source>
</reference>
<proteinExistence type="predicted"/>
<evidence type="ECO:0000313" key="3">
    <source>
        <dbReference type="Proteomes" id="UP000823749"/>
    </source>
</evidence>
<protein>
    <submittedName>
        <fullName evidence="2">Uncharacterized protein</fullName>
    </submittedName>
</protein>
<accession>A0AAV6LCE8</accession>
<name>A0AAV6LCE8_9ERIC</name>
<gene>
    <name evidence="2" type="ORF">RHGRI_005202</name>
</gene>
<comment type="caution">
    <text evidence="2">The sequence shown here is derived from an EMBL/GenBank/DDBJ whole genome shotgun (WGS) entry which is preliminary data.</text>
</comment>
<feature type="region of interest" description="Disordered" evidence="1">
    <location>
        <begin position="23"/>
        <end position="81"/>
    </location>
</feature>
<keyword evidence="3" id="KW-1185">Reference proteome</keyword>
<dbReference type="EMBL" id="JACTNZ010000002">
    <property type="protein sequence ID" value="KAG5562385.1"/>
    <property type="molecule type" value="Genomic_DNA"/>
</dbReference>
<dbReference type="Proteomes" id="UP000823749">
    <property type="component" value="Chromosome 2"/>
</dbReference>
<evidence type="ECO:0000256" key="1">
    <source>
        <dbReference type="SAM" id="MobiDB-lite"/>
    </source>
</evidence>
<sequence>MAGKGRGDAGIVRRALVGARRRRRWSEQSLEWNDEPTEAQGEAESPPAVADDLCSQAFLKKEDNPAAGTEENEWDRLLRVR</sequence>
<evidence type="ECO:0000313" key="2">
    <source>
        <dbReference type="EMBL" id="KAG5562385.1"/>
    </source>
</evidence>
<dbReference type="AlphaFoldDB" id="A0AAV6LCE8"/>